<dbReference type="Pfam" id="PF02498">
    <property type="entry name" value="Bro-N"/>
    <property type="match status" value="1"/>
</dbReference>
<protein>
    <recommendedName>
        <fullName evidence="1">Bro-N domain-containing protein</fullName>
    </recommendedName>
</protein>
<reference evidence="2 3" key="1">
    <citation type="submission" date="2017-06" db="EMBL/GenBank/DDBJ databases">
        <title>First complete genome sequences of Xanthomonas citri pv. vignicola strains CFBP 7111, CFBP 7112 and CFBP 7113 using long-read technology.</title>
        <authorList>
            <person name="Ruh M."/>
            <person name="Briand M."/>
            <person name="Bonneau S."/>
            <person name="Jacques M.A."/>
            <person name="Chen N.W.G."/>
        </authorList>
    </citation>
    <scope>NUCLEOTIDE SEQUENCE [LARGE SCALE GENOMIC DNA]</scope>
    <source>
        <strain evidence="2 3">CFBP7111</strain>
    </source>
</reference>
<dbReference type="PROSITE" id="PS51750">
    <property type="entry name" value="BRO_N"/>
    <property type="match status" value="1"/>
</dbReference>
<proteinExistence type="predicted"/>
<accession>A0AB33CGM3</accession>
<dbReference type="SMART" id="SM01040">
    <property type="entry name" value="Bro-N"/>
    <property type="match status" value="1"/>
</dbReference>
<evidence type="ECO:0000313" key="3">
    <source>
        <dbReference type="Proteomes" id="UP000198357"/>
    </source>
</evidence>
<feature type="domain" description="Bro-N" evidence="1">
    <location>
        <begin position="1"/>
        <end position="109"/>
    </location>
</feature>
<dbReference type="EMBL" id="CP022263">
    <property type="protein sequence ID" value="ASK91861.1"/>
    <property type="molecule type" value="Genomic_DNA"/>
</dbReference>
<gene>
    <name evidence="2" type="ORF">XcvCFBP7111P_10390</name>
</gene>
<dbReference type="PANTHER" id="PTHR36180:SF2">
    <property type="entry name" value="BRO FAMILY PROTEIN"/>
    <property type="match status" value="1"/>
</dbReference>
<evidence type="ECO:0000259" key="1">
    <source>
        <dbReference type="PROSITE" id="PS51750"/>
    </source>
</evidence>
<dbReference type="PANTHER" id="PTHR36180">
    <property type="entry name" value="DNA-BINDING PROTEIN-RELATED-RELATED"/>
    <property type="match status" value="1"/>
</dbReference>
<organism evidence="2 3">
    <name type="scientific">Xanthomonas citri pv. vignicola</name>
    <dbReference type="NCBI Taxonomy" id="473426"/>
    <lineage>
        <taxon>Bacteria</taxon>
        <taxon>Pseudomonadati</taxon>
        <taxon>Pseudomonadota</taxon>
        <taxon>Gammaproteobacteria</taxon>
        <taxon>Lysobacterales</taxon>
        <taxon>Lysobacteraceae</taxon>
        <taxon>Xanthomonas</taxon>
    </lineage>
</organism>
<name>A0AB33CGM3_XANCI</name>
<dbReference type="RefSeq" id="WP_089112190.1">
    <property type="nucleotide sequence ID" value="NZ_CP022263.1"/>
</dbReference>
<evidence type="ECO:0000313" key="2">
    <source>
        <dbReference type="EMBL" id="ASK91861.1"/>
    </source>
</evidence>
<dbReference type="InterPro" id="IPR003497">
    <property type="entry name" value="BRO_N_domain"/>
</dbReference>
<dbReference type="Proteomes" id="UP000198357">
    <property type="component" value="Chromosome"/>
</dbReference>
<dbReference type="AlphaFoldDB" id="A0AB33CGM3"/>
<sequence>MNAITPFDFEGRAVRVVEDDAGLPWFVALDVCECLGIVWKGAGNSGSLGALDEDEKGVVTTDTLGGQQQVAAITEPGVYKLCFRSRKPEAKRFVRWLTHDVLPALRRTGTYSLDGAEPADPPPPAMPLAPQHRADVLVSASRIFGAALRTARQMRVPPGEAMRAAYMCARRHTGVDWQEELGADLLPALAGPASEGELRRGAAMQAADEFRAAWLDGSLGLPDLPVLSNDAFAAFTDWCARTGRQRVPQYAFVAALTGVGGMLKSRHRYRIPGEPRQRDVYTFLIPLRQQHPPPGQTMENWLGECIEAWRGAAHLGNGARC</sequence>